<feature type="compositionally biased region" description="Basic and acidic residues" evidence="5">
    <location>
        <begin position="218"/>
        <end position="227"/>
    </location>
</feature>
<evidence type="ECO:0000256" key="6">
    <source>
        <dbReference type="SAM" id="Phobius"/>
    </source>
</evidence>
<name>A0A2V0PIK8_9CHLO</name>
<dbReference type="OrthoDB" id="10677603at2759"/>
<evidence type="ECO:0000313" key="7">
    <source>
        <dbReference type="EMBL" id="GBF99638.1"/>
    </source>
</evidence>
<evidence type="ECO:0000256" key="4">
    <source>
        <dbReference type="ARBA" id="ARBA00023136"/>
    </source>
</evidence>
<feature type="transmembrane region" description="Helical" evidence="6">
    <location>
        <begin position="36"/>
        <end position="58"/>
    </location>
</feature>
<evidence type="ECO:0000256" key="3">
    <source>
        <dbReference type="ARBA" id="ARBA00022989"/>
    </source>
</evidence>
<dbReference type="Proteomes" id="UP000247498">
    <property type="component" value="Unassembled WGS sequence"/>
</dbReference>
<dbReference type="PANTHER" id="PTHR16119:SF22">
    <property type="entry name" value="EAMA DOMAIN-CONTAINING PROTEIN"/>
    <property type="match status" value="1"/>
</dbReference>
<comment type="caution">
    <text evidence="7">The sequence shown here is derived from an EMBL/GenBank/DDBJ whole genome shotgun (WGS) entry which is preliminary data.</text>
</comment>
<evidence type="ECO:0000256" key="2">
    <source>
        <dbReference type="ARBA" id="ARBA00022692"/>
    </source>
</evidence>
<dbReference type="InParanoid" id="A0A2V0PIK8"/>
<evidence type="ECO:0000313" key="8">
    <source>
        <dbReference type="Proteomes" id="UP000247498"/>
    </source>
</evidence>
<sequence length="444" mass="43033">MWSCVEGVCSWVPSSGVPDLSCAADVPDSPCSRLSATGAALAAAAAVLGGSWAALATARRVKAARVPPHIFAAWACAGVAVASLPFAWLVGPRCIGALPALSGVLFALSAVLIVGAVQLLGLAQAAGIWCGAAALSSYAAVALREGTAAAGAATTGAPRPWWEPAAGAACVLAGIAGAAASGRMQSGEEARVASGRRGGRSSVGSSRWRRWAPPGQRATEDSIREEGGEGDEGEGEGSGFAAAAAAAVADADADAAAAAEAGDAQGGALGAPLLGRRGGAAGDAARAAAFRRAHGGGLAGVGGALLGLVLLPLEFAPYECRGLPWLPGAAAGAAAAGPLLAWLMHLFTTRKADPRPPLSLQPAAAAAPGLAAGAVWAAATACTLLAAQSLGLAAALAAAQAGLLVAGLWGVLGAGELRFLLPQLVFWISGLAVVGGAALMAGLL</sequence>
<proteinExistence type="predicted"/>
<keyword evidence="2 6" id="KW-0812">Transmembrane</keyword>
<evidence type="ECO:0000256" key="5">
    <source>
        <dbReference type="SAM" id="MobiDB-lite"/>
    </source>
</evidence>
<feature type="transmembrane region" description="Helical" evidence="6">
    <location>
        <begin position="70"/>
        <end position="90"/>
    </location>
</feature>
<feature type="transmembrane region" description="Helical" evidence="6">
    <location>
        <begin position="424"/>
        <end position="443"/>
    </location>
</feature>
<feature type="transmembrane region" description="Helical" evidence="6">
    <location>
        <begin position="295"/>
        <end position="313"/>
    </location>
</feature>
<evidence type="ECO:0000256" key="1">
    <source>
        <dbReference type="ARBA" id="ARBA00004141"/>
    </source>
</evidence>
<feature type="transmembrane region" description="Helical" evidence="6">
    <location>
        <begin position="392"/>
        <end position="412"/>
    </location>
</feature>
<protein>
    <recommendedName>
        <fullName evidence="9">EamA domain-containing protein</fullName>
    </recommendedName>
</protein>
<keyword evidence="8" id="KW-1185">Reference proteome</keyword>
<keyword evidence="3 6" id="KW-1133">Transmembrane helix</keyword>
<gene>
    <name evidence="7" type="ORF">Rsub_12575</name>
</gene>
<dbReference type="GO" id="GO:0016020">
    <property type="term" value="C:membrane"/>
    <property type="evidence" value="ECO:0007669"/>
    <property type="project" value="UniProtKB-SubCell"/>
</dbReference>
<accession>A0A2V0PIK8</accession>
<keyword evidence="4 6" id="KW-0472">Membrane</keyword>
<dbReference type="GO" id="GO:0015144">
    <property type="term" value="F:carbohydrate transmembrane transporter activity"/>
    <property type="evidence" value="ECO:0007669"/>
    <property type="project" value="InterPro"/>
</dbReference>
<feature type="transmembrane region" description="Helical" evidence="6">
    <location>
        <begin position="325"/>
        <end position="344"/>
    </location>
</feature>
<organism evidence="7 8">
    <name type="scientific">Raphidocelis subcapitata</name>
    <dbReference type="NCBI Taxonomy" id="307507"/>
    <lineage>
        <taxon>Eukaryota</taxon>
        <taxon>Viridiplantae</taxon>
        <taxon>Chlorophyta</taxon>
        <taxon>core chlorophytes</taxon>
        <taxon>Chlorophyceae</taxon>
        <taxon>CS clade</taxon>
        <taxon>Sphaeropleales</taxon>
        <taxon>Selenastraceae</taxon>
        <taxon>Raphidocelis</taxon>
    </lineage>
</organism>
<evidence type="ECO:0008006" key="9">
    <source>
        <dbReference type="Google" id="ProtNLM"/>
    </source>
</evidence>
<dbReference type="EMBL" id="BDRX01000166">
    <property type="protein sequence ID" value="GBF99638.1"/>
    <property type="molecule type" value="Genomic_DNA"/>
</dbReference>
<feature type="transmembrane region" description="Helical" evidence="6">
    <location>
        <begin position="96"/>
        <end position="115"/>
    </location>
</feature>
<reference evidence="7 8" key="1">
    <citation type="journal article" date="2018" name="Sci. Rep.">
        <title>Raphidocelis subcapitata (=Pseudokirchneriella subcapitata) provides an insight into genome evolution and environmental adaptations in the Sphaeropleales.</title>
        <authorList>
            <person name="Suzuki S."/>
            <person name="Yamaguchi H."/>
            <person name="Nakajima N."/>
            <person name="Kawachi M."/>
        </authorList>
    </citation>
    <scope>NUCLEOTIDE SEQUENCE [LARGE SCALE GENOMIC DNA]</scope>
    <source>
        <strain evidence="7 8">NIES-35</strain>
    </source>
</reference>
<feature type="compositionally biased region" description="Low complexity" evidence="5">
    <location>
        <begin position="192"/>
        <end position="206"/>
    </location>
</feature>
<dbReference type="PANTHER" id="PTHR16119">
    <property type="entry name" value="TRANSMEMBRANE PROTEIN 144"/>
    <property type="match status" value="1"/>
</dbReference>
<feature type="region of interest" description="Disordered" evidence="5">
    <location>
        <begin position="187"/>
        <end position="241"/>
    </location>
</feature>
<comment type="subcellular location">
    <subcellularLocation>
        <location evidence="1">Membrane</location>
        <topology evidence="1">Multi-pass membrane protein</topology>
    </subcellularLocation>
</comment>
<feature type="transmembrane region" description="Helical" evidence="6">
    <location>
        <begin position="365"/>
        <end position="386"/>
    </location>
</feature>
<dbReference type="AlphaFoldDB" id="A0A2V0PIK8"/>
<dbReference type="InterPro" id="IPR010651">
    <property type="entry name" value="Sugar_transport"/>
</dbReference>